<comment type="caution">
    <text evidence="1">The sequence shown here is derived from an EMBL/GenBank/DDBJ whole genome shotgun (WGS) entry which is preliminary data.</text>
</comment>
<gene>
    <name evidence="1" type="ORF">HCJ92_12855</name>
</gene>
<name>A0ABX1ANG0_9ACTN</name>
<protein>
    <submittedName>
        <fullName evidence="1">DUF4276 family protein</fullName>
    </submittedName>
</protein>
<dbReference type="Pfam" id="PF14103">
    <property type="entry name" value="DUF4276"/>
    <property type="match status" value="1"/>
</dbReference>
<organism evidence="1 2">
    <name type="scientific">Streptomyces spiramenti</name>
    <dbReference type="NCBI Taxonomy" id="2720606"/>
    <lineage>
        <taxon>Bacteria</taxon>
        <taxon>Bacillati</taxon>
        <taxon>Actinomycetota</taxon>
        <taxon>Actinomycetes</taxon>
        <taxon>Kitasatosporales</taxon>
        <taxon>Streptomycetaceae</taxon>
        <taxon>Streptomyces</taxon>
    </lineage>
</organism>
<sequence length="197" mass="21316">MEEQSAKHALHPLLSGLADEAGATVALHAFRGKPDLLKKLPQRLSGYAATRKRGDDPRVAVLVDQDDDCGELKRRLDDHARAAGLVPRRDAAAGRPFNVLNRVAIRELEAWCFGDWEAVRLGSPKVAQQPPRTYRTNPDAAVGKCSDAFERVLAAGGIRVAAKPLWAERVGPHLDGARNSSTSFQAFVTGVAHVIKS</sequence>
<dbReference type="InterPro" id="IPR025455">
    <property type="entry name" value="DUF4276"/>
</dbReference>
<dbReference type="RefSeq" id="WP_167933694.1">
    <property type="nucleotide sequence ID" value="NZ_JAAVJB010000091.1"/>
</dbReference>
<dbReference type="EMBL" id="JAAVJB010000091">
    <property type="protein sequence ID" value="NJP67161.1"/>
    <property type="molecule type" value="Genomic_DNA"/>
</dbReference>
<dbReference type="Proteomes" id="UP000746503">
    <property type="component" value="Unassembled WGS sequence"/>
</dbReference>
<proteinExistence type="predicted"/>
<reference evidence="1 2" key="1">
    <citation type="submission" date="2020-03" db="EMBL/GenBank/DDBJ databases">
        <title>Draft genome of Streptomyces sp. ventii, isolated from the Axial Seamount in the Pacific Ocean, and resequencing of the two type strains Streptomyces lonarensis strain NCL 716 and Streptomyces bohaiensis strain 11A07.</title>
        <authorList>
            <person name="Loughran R.M."/>
            <person name="Pfannmuller K.M."/>
            <person name="Wasson B.J."/>
            <person name="Deadmond M.C."/>
            <person name="Paddock B.E."/>
            <person name="Koyack M.J."/>
            <person name="Gallegos D.A."/>
            <person name="Mitchell E.A."/>
            <person name="Ushijima B."/>
            <person name="Saw J.H."/>
            <person name="Mcphail K.L."/>
            <person name="Videau P."/>
        </authorList>
    </citation>
    <scope>NUCLEOTIDE SEQUENCE [LARGE SCALE GENOMIC DNA]</scope>
    <source>
        <strain evidence="2">5675061</strain>
    </source>
</reference>
<accession>A0ABX1ANG0</accession>
<evidence type="ECO:0000313" key="2">
    <source>
        <dbReference type="Proteomes" id="UP000746503"/>
    </source>
</evidence>
<evidence type="ECO:0000313" key="1">
    <source>
        <dbReference type="EMBL" id="NJP67161.1"/>
    </source>
</evidence>
<keyword evidence="2" id="KW-1185">Reference proteome</keyword>